<dbReference type="KEGG" id="hhg:XM38_012430"/>
<gene>
    <name evidence="1" type="ORF">XM38_012430</name>
</gene>
<organism evidence="1 2">
    <name type="scientific">Halomicronema hongdechloris C2206</name>
    <dbReference type="NCBI Taxonomy" id="1641165"/>
    <lineage>
        <taxon>Bacteria</taxon>
        <taxon>Bacillati</taxon>
        <taxon>Cyanobacteriota</taxon>
        <taxon>Cyanophyceae</taxon>
        <taxon>Nodosilineales</taxon>
        <taxon>Nodosilineaceae</taxon>
        <taxon>Halomicronema</taxon>
    </lineage>
</organism>
<dbReference type="EMBL" id="CP021983">
    <property type="protein sequence ID" value="ASC70306.1"/>
    <property type="molecule type" value="Genomic_DNA"/>
</dbReference>
<dbReference type="AlphaFoldDB" id="A0A1Z3HJ66"/>
<dbReference type="Proteomes" id="UP000191901">
    <property type="component" value="Chromosome"/>
</dbReference>
<proteinExistence type="predicted"/>
<evidence type="ECO:0000313" key="2">
    <source>
        <dbReference type="Proteomes" id="UP000191901"/>
    </source>
</evidence>
<evidence type="ECO:0008006" key="3">
    <source>
        <dbReference type="Google" id="ProtNLM"/>
    </source>
</evidence>
<sequence>MEMKQRFYLSAEYAQLIAERAAAAGVPVDVYMQTLIAQDYICGAPAGNAPTPPAPTASMPDSDGVALSGDWADVTL</sequence>
<reference evidence="1 2" key="1">
    <citation type="journal article" date="2016" name="Biochim. Biophys. Acta">
        <title>Characterization of red-shifted phycobilisomes isolated from the chlorophyll f-containing cyanobacterium Halomicronema hongdechloris.</title>
        <authorList>
            <person name="Li Y."/>
            <person name="Lin Y."/>
            <person name="Garvey C.J."/>
            <person name="Birch D."/>
            <person name="Corkery R.W."/>
            <person name="Loughlin P.C."/>
            <person name="Scheer H."/>
            <person name="Willows R.D."/>
            <person name="Chen M."/>
        </authorList>
    </citation>
    <scope>NUCLEOTIDE SEQUENCE [LARGE SCALE GENOMIC DNA]</scope>
    <source>
        <strain evidence="1 2">C2206</strain>
    </source>
</reference>
<accession>A0A1Z3HJ66</accession>
<name>A0A1Z3HJ66_9CYAN</name>
<dbReference type="STRING" id="1641165.XM38_18500"/>
<protein>
    <recommendedName>
        <fullName evidence="3">CopG-like ribbon-helix-helix domain-containing protein</fullName>
    </recommendedName>
</protein>
<keyword evidence="2" id="KW-1185">Reference proteome</keyword>
<evidence type="ECO:0000313" key="1">
    <source>
        <dbReference type="EMBL" id="ASC70306.1"/>
    </source>
</evidence>